<dbReference type="Gene3D" id="3.40.50.970">
    <property type="match status" value="1"/>
</dbReference>
<dbReference type="UniPathway" id="UPA00223">
    <property type="reaction ID" value="UER00997"/>
</dbReference>
<reference evidence="14 15" key="1">
    <citation type="submission" date="2016-10" db="EMBL/GenBank/DDBJ databases">
        <authorList>
            <person name="de Groot N.N."/>
        </authorList>
    </citation>
    <scope>NUCLEOTIDE SEQUENCE [LARGE SCALE GENOMIC DNA]</scope>
    <source>
        <strain evidence="14 15">DSM 16859</strain>
    </source>
</reference>
<comment type="catalytic activity">
    <reaction evidence="11">
        <text>N(6)-[(R)-dihydrolipoyl]-L-lysyl-[protein] + succinyl-CoA = N(6)-[(R)-S(8)-succinyldihydrolipoyl]-L-lysyl-[protein] + CoA</text>
        <dbReference type="Rhea" id="RHEA:15213"/>
        <dbReference type="Rhea" id="RHEA-COMP:10475"/>
        <dbReference type="Rhea" id="RHEA-COMP:20092"/>
        <dbReference type="ChEBI" id="CHEBI:57287"/>
        <dbReference type="ChEBI" id="CHEBI:57292"/>
        <dbReference type="ChEBI" id="CHEBI:83100"/>
        <dbReference type="ChEBI" id="CHEBI:83120"/>
        <dbReference type="EC" id="2.3.1.61"/>
    </reaction>
</comment>
<evidence type="ECO:0000256" key="7">
    <source>
        <dbReference type="ARBA" id="ARBA00023002"/>
    </source>
</evidence>
<dbReference type="InterPro" id="IPR031717">
    <property type="entry name" value="ODO-1/KGD_C"/>
</dbReference>
<evidence type="ECO:0000256" key="11">
    <source>
        <dbReference type="ARBA" id="ARBA00052761"/>
    </source>
</evidence>
<dbReference type="InterPro" id="IPR001078">
    <property type="entry name" value="2-oxoacid_DH_actylTfrase"/>
</dbReference>
<evidence type="ECO:0000256" key="9">
    <source>
        <dbReference type="ARBA" id="ARBA00023268"/>
    </source>
</evidence>
<comment type="pathway">
    <text evidence="3">Carbohydrate metabolism; tricarboxylic acid cycle; succinyl-CoA from 2-oxoglutarate (dehydrogenase route): step 1/1.</text>
</comment>
<dbReference type="GO" id="GO:0005829">
    <property type="term" value="C:cytosol"/>
    <property type="evidence" value="ECO:0007669"/>
    <property type="project" value="TreeGrafter"/>
</dbReference>
<evidence type="ECO:0000259" key="13">
    <source>
        <dbReference type="SMART" id="SM00861"/>
    </source>
</evidence>
<dbReference type="Pfam" id="PF00676">
    <property type="entry name" value="E1_dh"/>
    <property type="match status" value="1"/>
</dbReference>
<evidence type="ECO:0000313" key="14">
    <source>
        <dbReference type="EMBL" id="SER65793.1"/>
    </source>
</evidence>
<comment type="cofactor">
    <cofactor evidence="1">
        <name>Mg(2+)</name>
        <dbReference type="ChEBI" id="CHEBI:18420"/>
    </cofactor>
</comment>
<dbReference type="SUPFAM" id="SSF52777">
    <property type="entry name" value="CoA-dependent acyltransferases"/>
    <property type="match status" value="1"/>
</dbReference>
<feature type="domain" description="Transketolase-like pyrimidine-binding" evidence="13">
    <location>
        <begin position="957"/>
        <end position="1150"/>
    </location>
</feature>
<feature type="region of interest" description="Disordered" evidence="12">
    <location>
        <begin position="38"/>
        <end position="174"/>
    </location>
</feature>
<evidence type="ECO:0000256" key="2">
    <source>
        <dbReference type="ARBA" id="ARBA00001964"/>
    </source>
</evidence>
<dbReference type="Gene3D" id="3.30.559.10">
    <property type="entry name" value="Chloramphenicol acetyltransferase-like domain"/>
    <property type="match status" value="1"/>
</dbReference>
<dbReference type="GO" id="GO:0006099">
    <property type="term" value="P:tricarboxylic acid cycle"/>
    <property type="evidence" value="ECO:0007669"/>
    <property type="project" value="UniProtKB-UniPathway"/>
</dbReference>
<evidence type="ECO:0000313" key="15">
    <source>
        <dbReference type="Proteomes" id="UP000198815"/>
    </source>
</evidence>
<dbReference type="PANTHER" id="PTHR23152">
    <property type="entry name" value="2-OXOGLUTARATE DEHYDROGENASE"/>
    <property type="match status" value="1"/>
</dbReference>
<dbReference type="InterPro" id="IPR042179">
    <property type="entry name" value="KGD_C_sf"/>
</dbReference>
<feature type="compositionally biased region" description="Low complexity" evidence="12">
    <location>
        <begin position="76"/>
        <end position="106"/>
    </location>
</feature>
<comment type="cofactor">
    <cofactor evidence="2">
        <name>thiamine diphosphate</name>
        <dbReference type="ChEBI" id="CHEBI:58937"/>
    </cofactor>
</comment>
<evidence type="ECO:0000256" key="6">
    <source>
        <dbReference type="ARBA" id="ARBA00022842"/>
    </source>
</evidence>
<dbReference type="NCBIfam" id="NF008907">
    <property type="entry name" value="PRK12270.1"/>
    <property type="match status" value="1"/>
</dbReference>
<name>A0A1H9R1E9_9ACTN</name>
<organism evidence="14 15">
    <name type="scientific">Propionibacterium cyclohexanicum</name>
    <dbReference type="NCBI Taxonomy" id="64702"/>
    <lineage>
        <taxon>Bacteria</taxon>
        <taxon>Bacillati</taxon>
        <taxon>Actinomycetota</taxon>
        <taxon>Actinomycetes</taxon>
        <taxon>Propionibacteriales</taxon>
        <taxon>Propionibacteriaceae</taxon>
        <taxon>Propionibacterium</taxon>
    </lineage>
</organism>
<dbReference type="Proteomes" id="UP000198815">
    <property type="component" value="Unassembled WGS sequence"/>
</dbReference>
<dbReference type="InterPro" id="IPR023213">
    <property type="entry name" value="CAT-like_dom_sf"/>
</dbReference>
<dbReference type="InterPro" id="IPR029061">
    <property type="entry name" value="THDP-binding"/>
</dbReference>
<feature type="compositionally biased region" description="Low complexity" evidence="12">
    <location>
        <begin position="118"/>
        <end position="132"/>
    </location>
</feature>
<dbReference type="GO" id="GO:0000287">
    <property type="term" value="F:magnesium ion binding"/>
    <property type="evidence" value="ECO:0007669"/>
    <property type="project" value="UniProtKB-ARBA"/>
</dbReference>
<evidence type="ECO:0000256" key="4">
    <source>
        <dbReference type="ARBA" id="ARBA00022532"/>
    </source>
</evidence>
<keyword evidence="5" id="KW-0479">Metal-binding</keyword>
<dbReference type="Gene3D" id="1.10.287.1150">
    <property type="entry name" value="TPP helical domain"/>
    <property type="match status" value="1"/>
</dbReference>
<evidence type="ECO:0000256" key="12">
    <source>
        <dbReference type="SAM" id="MobiDB-lite"/>
    </source>
</evidence>
<keyword evidence="8" id="KW-0786">Thiamine pyrophosphate</keyword>
<dbReference type="Gene3D" id="3.40.50.11610">
    <property type="entry name" value="Multifunctional 2-oxoglutarate metabolism enzyme, C-terminal domain"/>
    <property type="match status" value="1"/>
</dbReference>
<evidence type="ECO:0000256" key="3">
    <source>
        <dbReference type="ARBA" id="ARBA00004813"/>
    </source>
</evidence>
<keyword evidence="4" id="KW-0816">Tricarboxylic acid cycle</keyword>
<dbReference type="Pfam" id="PF02779">
    <property type="entry name" value="Transket_pyr"/>
    <property type="match status" value="1"/>
</dbReference>
<dbReference type="GO" id="GO:0004149">
    <property type="term" value="F:dihydrolipoyllysine-residue succinyltransferase activity"/>
    <property type="evidence" value="ECO:0007669"/>
    <property type="project" value="UniProtKB-EC"/>
</dbReference>
<proteinExistence type="predicted"/>
<dbReference type="SUPFAM" id="SSF52518">
    <property type="entry name" value="Thiamin diphosphate-binding fold (THDP-binding)"/>
    <property type="match status" value="2"/>
</dbReference>
<dbReference type="InterPro" id="IPR032106">
    <property type="entry name" value="2-oxogl_dehyd_N"/>
</dbReference>
<dbReference type="PANTHER" id="PTHR23152:SF4">
    <property type="entry name" value="2-OXOADIPATE DEHYDROGENASE COMPLEX COMPONENT E1"/>
    <property type="match status" value="1"/>
</dbReference>
<dbReference type="Pfam" id="PF16078">
    <property type="entry name" value="2-oxogl_dehyd_N"/>
    <property type="match status" value="1"/>
</dbReference>
<dbReference type="Pfam" id="PF00198">
    <property type="entry name" value="2-oxoacid_dh"/>
    <property type="match status" value="1"/>
</dbReference>
<dbReference type="STRING" id="64702.SAMN05443377_10534"/>
<protein>
    <submittedName>
        <fullName evidence="14">2-oxoglutarate dehydrogenase E1 component</fullName>
    </submittedName>
</protein>
<dbReference type="NCBIfam" id="NF006914">
    <property type="entry name" value="PRK09404.1"/>
    <property type="match status" value="1"/>
</dbReference>
<evidence type="ECO:0000256" key="10">
    <source>
        <dbReference type="ARBA" id="ARBA00051911"/>
    </source>
</evidence>
<dbReference type="InterPro" id="IPR011603">
    <property type="entry name" value="2oxoglutarate_DH_E1"/>
</dbReference>
<dbReference type="NCBIfam" id="TIGR00239">
    <property type="entry name" value="2oxo_dh_E1"/>
    <property type="match status" value="1"/>
</dbReference>
<evidence type="ECO:0000256" key="5">
    <source>
        <dbReference type="ARBA" id="ARBA00022723"/>
    </source>
</evidence>
<dbReference type="CDD" id="cd02016">
    <property type="entry name" value="TPP_E1_OGDC_like"/>
    <property type="match status" value="1"/>
</dbReference>
<keyword evidence="15" id="KW-1185">Reference proteome</keyword>
<evidence type="ECO:0000256" key="8">
    <source>
        <dbReference type="ARBA" id="ARBA00023052"/>
    </source>
</evidence>
<dbReference type="InterPro" id="IPR005475">
    <property type="entry name" value="Transketolase-like_Pyr-bd"/>
</dbReference>
<keyword evidence="7" id="KW-0560">Oxidoreductase</keyword>
<dbReference type="Pfam" id="PF16870">
    <property type="entry name" value="OxoGdeHyase_C"/>
    <property type="match status" value="1"/>
</dbReference>
<dbReference type="GO" id="GO:0030976">
    <property type="term" value="F:thiamine pyrophosphate binding"/>
    <property type="evidence" value="ECO:0007669"/>
    <property type="project" value="InterPro"/>
</dbReference>
<keyword evidence="9" id="KW-0511">Multifunctional enzyme</keyword>
<dbReference type="Gene3D" id="3.40.50.12470">
    <property type="match status" value="1"/>
</dbReference>
<dbReference type="InterPro" id="IPR001017">
    <property type="entry name" value="DH_E1"/>
</dbReference>
<gene>
    <name evidence="14" type="ORF">SAMN05443377_10534</name>
</gene>
<dbReference type="RefSeq" id="WP_091968163.1">
    <property type="nucleotide sequence ID" value="NZ_FOGZ01000005.1"/>
</dbReference>
<keyword evidence="6" id="KW-0460">Magnesium</keyword>
<dbReference type="GO" id="GO:0004591">
    <property type="term" value="F:oxoglutarate dehydrogenase (succinyl-transferring) activity"/>
    <property type="evidence" value="ECO:0007669"/>
    <property type="project" value="UniProtKB-EC"/>
</dbReference>
<accession>A0A1H9R1E9</accession>
<dbReference type="GO" id="GO:0045252">
    <property type="term" value="C:oxoglutarate dehydrogenase complex"/>
    <property type="evidence" value="ECO:0007669"/>
    <property type="project" value="TreeGrafter"/>
</dbReference>
<sequence length="1304" mass="143759">MSTTDDFGANDWLIEDMRERYAADPHSVPAQWANFFRTRTAPPSDPVHTATLHDPVHTATPHESVGTATPRGSVKAASAGHAPAPAPGAPAATAGRPATPTGPTTPDRSGALERGRVAPSPDAAAAGAPPSSRVQAPVPPVESRETRRNAPEQPGMGGGLSADVPNPAMRPESVRAAPLRTVLKGAPRSTAVNMNASLSVPTATSVREVPMKLVIDNRAIINSFLRRSRGGKVSFTHVLAYAMVRALRDVPAMNNSYEDADGKPTLVEHRGVNLGIAVDVTMRDGSRRLLVPNIKDADALNFAQLWAAYENLIARARENKLAVADFEATTVSITNPGGIGTRLSVPRLMAGQAMILGIGSIDYPAAFEGTSAARLNESAISKVCTLTSTYDHRVIQGAVSGEFLRRIHQLVLGEDGFYQDIFESLRIPYPPLSWSKDYAPDAVSGVNKQARVLELINSFRCEGHLLADLDPIEYRMRSHPDLELGTHGLSIWDLDRSFAVGRFGGADNQHLPLRQILGQLRESYCHTLALEYMHIDDPEQRSWIRERIERPHTSRPREEHLLILDRLSEAEVLETFLQTKFVGQTRFSLEGAESAIVILTELCARAADRKMTEVTIGMPHRGRLNVLTNVAGKLYSQIFREFDEAALDEEVISGDVKYHLGAEGEFTSMAGNHVRVSVAANPSHLEAVDPVLEGIARAKRDREPHPADYPVLPVLMHGDASFAAQGVVYEVLQMSQLRPYRVGGTIHLVVNNQLGFTTAPSDGRSSKYCTDVAKALGSPVIHVNGDDPDACSRAAALAYDFRERFHKDVVIDMVCYRLRGHNEGDDPSFTQPQMYRLVGRKRSVRKLYTDALIGRGDISLEDAEKAVNRFRGRLEEVFSMVRDPKVPSEEVDHEVQYRLSPLYPLKPGHLTAPPRVSPQELQRVAQVHEELPENFTAHPKVLRQLQRRAEQIQQGPIDWATAELLAFGTLLQERRHVRLVGQDTRRGTFSQRFGAVVDRVTNEAWVPLKHLSQTQAPFDIYDSNLSEYAAMGFEYGYSAAAPDALVLWEAQYGDFANGAQTIADEFITSGFAKWYQRSGVVLLLPHGYEGAGPDHSSCRIERWLQSCEGGNIAVTMPSTPASYFHLLRQHAYVNWHRPLVVATPKSMLRNPAAVSAPEEFLDASWRPVLPDPTITDPGGVRRVLLCSGKVRWDLVAKRQELGLGQQVAIIALERLYPLASDALVELLREFPRDVDVRFVQEEPQNQGSWYFLAQHLVPELSRGLGRPLHIRPFTRPAAPAPSVGSRDVHIEQQQELITAALSQQ</sequence>
<dbReference type="OrthoDB" id="9759785at2"/>
<dbReference type="SMART" id="SM00861">
    <property type="entry name" value="Transket_pyr"/>
    <property type="match status" value="1"/>
</dbReference>
<dbReference type="EMBL" id="FOGZ01000005">
    <property type="protein sequence ID" value="SER65793.1"/>
    <property type="molecule type" value="Genomic_DNA"/>
</dbReference>
<comment type="catalytic activity">
    <reaction evidence="10">
        <text>N(6)-[(R)-lipoyl]-L-lysyl-[protein] + 2-oxoglutarate + H(+) = N(6)-[(R)-S(8)-succinyldihydrolipoyl]-L-lysyl-[protein] + CO2</text>
        <dbReference type="Rhea" id="RHEA:12188"/>
        <dbReference type="Rhea" id="RHEA-COMP:10474"/>
        <dbReference type="Rhea" id="RHEA-COMP:20092"/>
        <dbReference type="ChEBI" id="CHEBI:15378"/>
        <dbReference type="ChEBI" id="CHEBI:16526"/>
        <dbReference type="ChEBI" id="CHEBI:16810"/>
        <dbReference type="ChEBI" id="CHEBI:83099"/>
        <dbReference type="ChEBI" id="CHEBI:83120"/>
        <dbReference type="EC" id="1.2.4.2"/>
    </reaction>
</comment>
<evidence type="ECO:0000256" key="1">
    <source>
        <dbReference type="ARBA" id="ARBA00001946"/>
    </source>
</evidence>